<organism evidence="1 2">
    <name type="scientific">Niastella soli</name>
    <dbReference type="NCBI Taxonomy" id="2821487"/>
    <lineage>
        <taxon>Bacteria</taxon>
        <taxon>Pseudomonadati</taxon>
        <taxon>Bacteroidota</taxon>
        <taxon>Chitinophagia</taxon>
        <taxon>Chitinophagales</taxon>
        <taxon>Chitinophagaceae</taxon>
        <taxon>Niastella</taxon>
    </lineage>
</organism>
<reference evidence="1 2" key="1">
    <citation type="submission" date="2021-03" db="EMBL/GenBank/DDBJ databases">
        <title>Assistant Professor.</title>
        <authorList>
            <person name="Huq M.A."/>
        </authorList>
    </citation>
    <scope>NUCLEOTIDE SEQUENCE [LARGE SCALE GENOMIC DNA]</scope>
    <source>
        <strain evidence="1 2">MAH-29</strain>
    </source>
</reference>
<dbReference type="PROSITE" id="PS51257">
    <property type="entry name" value="PROKAR_LIPOPROTEIN"/>
    <property type="match status" value="1"/>
</dbReference>
<dbReference type="EMBL" id="JAGHKO010000005">
    <property type="protein sequence ID" value="MBO9202983.1"/>
    <property type="molecule type" value="Genomic_DNA"/>
</dbReference>
<sequence length="484" mass="53576">MKKNHIILTCKVALATLIFNFTLISCHKDKGSSGEKAVEVEETATINPGAQPTITIPANATVPPTKTGLNFSFNWENAQTMPVVPGQPTVPVPWSDQVVRNYDPGLRYDYKKSDGWELVYNSFSDTLRFPNRVFILYNKFRGVVRYYTYNSTPSNPSVDNYRSLINEVALHGPVSNLLNYADQLIVDVNIKSFTASMIEPWPITDKAWYISQFEMAYDSNLIKLEWPLTSFDWTLDFAQVMELSLNDKNPGNKMIALQKPGNSFITNRGVAIGSNMQAHVKSVSGLDELLGTFSVSTINNLKKTIFDSTAGNKLNATLVPQSGLADSKLDVPASIRINNSLVGYEGTHSMAPPGADNTRVLGLAPLFNEPMGIFYLSAPPVIQHTKADGPLPEQYTLDITSLKYIINPFIQNYVTVRNFRQEIVATATYETSSLTEARLYQGQQLKASAPLTILGVRVSFDVVPKNGSAPIKIIKTFKADLRNS</sequence>
<keyword evidence="2" id="KW-1185">Reference proteome</keyword>
<evidence type="ECO:0000313" key="2">
    <source>
        <dbReference type="Proteomes" id="UP000677244"/>
    </source>
</evidence>
<proteinExistence type="predicted"/>
<dbReference type="RefSeq" id="WP_209141040.1">
    <property type="nucleotide sequence ID" value="NZ_JAGHKO010000005.1"/>
</dbReference>
<evidence type="ECO:0000313" key="1">
    <source>
        <dbReference type="EMBL" id="MBO9202983.1"/>
    </source>
</evidence>
<accession>A0ABS3YYN0</accession>
<name>A0ABS3YYN0_9BACT</name>
<comment type="caution">
    <text evidence="1">The sequence shown here is derived from an EMBL/GenBank/DDBJ whole genome shotgun (WGS) entry which is preliminary data.</text>
</comment>
<protein>
    <recommendedName>
        <fullName evidence="3">DUF4270 domain-containing protein</fullName>
    </recommendedName>
</protein>
<evidence type="ECO:0008006" key="3">
    <source>
        <dbReference type="Google" id="ProtNLM"/>
    </source>
</evidence>
<gene>
    <name evidence="1" type="ORF">J7I42_22015</name>
</gene>
<dbReference type="Proteomes" id="UP000677244">
    <property type="component" value="Unassembled WGS sequence"/>
</dbReference>